<name>A0AAN2C969_UNVUL</name>
<protein>
    <recommendedName>
        <fullName evidence="1">DUF4440 domain-containing protein</fullName>
    </recommendedName>
</protein>
<proteinExistence type="predicted"/>
<organism evidence="2 3">
    <name type="scientific">Vulcanimicrobium alpinum</name>
    <dbReference type="NCBI Taxonomy" id="3016050"/>
    <lineage>
        <taxon>Bacteria</taxon>
        <taxon>Bacillati</taxon>
        <taxon>Vulcanimicrobiota</taxon>
        <taxon>Vulcanimicrobiia</taxon>
        <taxon>Vulcanimicrobiales</taxon>
        <taxon>Vulcanimicrobiaceae</taxon>
        <taxon>Vulcanimicrobium</taxon>
    </lineage>
</organism>
<dbReference type="InterPro" id="IPR027843">
    <property type="entry name" value="DUF4440"/>
</dbReference>
<dbReference type="Gene3D" id="3.10.450.50">
    <property type="match status" value="1"/>
</dbReference>
<dbReference type="Pfam" id="PF14534">
    <property type="entry name" value="DUF4440"/>
    <property type="match status" value="1"/>
</dbReference>
<sequence>MTTADAEHVEATVRALYAAFLEGDRARADALIADGFTFTSPYDDRIDRAAYFERCFPHGDRFKVFEIERVAVVRDDAFVSYRAALVDATTFSNADFVEVRGGRIQSAQVYFGASYRKGRFVPLPGT</sequence>
<dbReference type="AlphaFoldDB" id="A0AAN2C969"/>
<evidence type="ECO:0000313" key="2">
    <source>
        <dbReference type="EMBL" id="BDE05999.1"/>
    </source>
</evidence>
<dbReference type="SUPFAM" id="SSF54427">
    <property type="entry name" value="NTF2-like"/>
    <property type="match status" value="1"/>
</dbReference>
<evidence type="ECO:0000313" key="3">
    <source>
        <dbReference type="Proteomes" id="UP001317532"/>
    </source>
</evidence>
<dbReference type="InterPro" id="IPR032710">
    <property type="entry name" value="NTF2-like_dom_sf"/>
</dbReference>
<feature type="domain" description="DUF4440" evidence="1">
    <location>
        <begin position="10"/>
        <end position="84"/>
    </location>
</feature>
<dbReference type="KEGG" id="vab:WPS_12750"/>
<dbReference type="EMBL" id="AP025523">
    <property type="protein sequence ID" value="BDE05999.1"/>
    <property type="molecule type" value="Genomic_DNA"/>
</dbReference>
<dbReference type="Proteomes" id="UP001317532">
    <property type="component" value="Chromosome"/>
</dbReference>
<gene>
    <name evidence="2" type="ORF">WPS_12750</name>
</gene>
<evidence type="ECO:0000259" key="1">
    <source>
        <dbReference type="Pfam" id="PF14534"/>
    </source>
</evidence>
<accession>A0AAN2C969</accession>
<reference evidence="2 3" key="1">
    <citation type="journal article" date="2022" name="ISME Commun">
        <title>Vulcanimicrobium alpinus gen. nov. sp. nov., the first cultivated representative of the candidate phylum 'Eremiobacterota', is a metabolically versatile aerobic anoxygenic phototroph.</title>
        <authorList>
            <person name="Yabe S."/>
            <person name="Muto K."/>
            <person name="Abe K."/>
            <person name="Yokota A."/>
            <person name="Staudigel H."/>
            <person name="Tebo B.M."/>
        </authorList>
    </citation>
    <scope>NUCLEOTIDE SEQUENCE [LARGE SCALE GENOMIC DNA]</scope>
    <source>
        <strain evidence="2 3">WC8-2</strain>
    </source>
</reference>
<keyword evidence="3" id="KW-1185">Reference proteome</keyword>